<protein>
    <submittedName>
        <fullName evidence="1">Uncharacterized protein</fullName>
    </submittedName>
</protein>
<dbReference type="AlphaFoldDB" id="A0A0C1RD52"/>
<reference evidence="1 2" key="1">
    <citation type="journal article" date="2015" name="Infect. Genet. Evol.">
        <title>Genomic sequences of six botulinum neurotoxin-producing strains representing three clostridial species illustrate the mobility and diversity of botulinum neurotoxin genes.</title>
        <authorList>
            <person name="Smith T.J."/>
            <person name="Hill K.K."/>
            <person name="Xie G."/>
            <person name="Foley B.T."/>
            <person name="Williamson C.H."/>
            <person name="Foster J.T."/>
            <person name="Johnson S.L."/>
            <person name="Chertkov O."/>
            <person name="Teshima H."/>
            <person name="Gibbons H.S."/>
            <person name="Johnsky L.A."/>
            <person name="Karavis M.A."/>
            <person name="Smith L.A."/>
        </authorList>
    </citation>
    <scope>NUCLEOTIDE SEQUENCE [LARGE SCALE GENOMIC DNA]</scope>
    <source>
        <strain evidence="1 2">CDC 2741</strain>
    </source>
</reference>
<evidence type="ECO:0000313" key="2">
    <source>
        <dbReference type="Proteomes" id="UP000031366"/>
    </source>
</evidence>
<name>A0A0C1RD52_9CLOT</name>
<organism evidence="1 2">
    <name type="scientific">Clostridium argentinense CDC 2741</name>
    <dbReference type="NCBI Taxonomy" id="1418104"/>
    <lineage>
        <taxon>Bacteria</taxon>
        <taxon>Bacillati</taxon>
        <taxon>Bacillota</taxon>
        <taxon>Clostridia</taxon>
        <taxon>Eubacteriales</taxon>
        <taxon>Clostridiaceae</taxon>
        <taxon>Clostridium</taxon>
    </lineage>
</organism>
<accession>A0A0C1RD52</accession>
<dbReference type="RefSeq" id="WP_039629957.1">
    <property type="nucleotide sequence ID" value="NZ_AYSO01000010.1"/>
</dbReference>
<dbReference type="EMBL" id="AYSO01000010">
    <property type="protein sequence ID" value="KIE48316.1"/>
    <property type="molecule type" value="Genomic_DNA"/>
</dbReference>
<keyword evidence="2" id="KW-1185">Reference proteome</keyword>
<evidence type="ECO:0000313" key="1">
    <source>
        <dbReference type="EMBL" id="KIE48316.1"/>
    </source>
</evidence>
<dbReference type="STRING" id="29341.RSJ17_10785"/>
<comment type="caution">
    <text evidence="1">The sequence shown here is derived from an EMBL/GenBank/DDBJ whole genome shotgun (WGS) entry which is preliminary data.</text>
</comment>
<dbReference type="OrthoDB" id="1891779at2"/>
<proteinExistence type="predicted"/>
<gene>
    <name evidence="1" type="ORF">U732_4147</name>
</gene>
<sequence>MSDVFIPLYVNNDTIVSMYKIAFIRFREIDVTANRREIIINTNMPLSELTCGKISQGTAFVQVLQGFLNLTLEEVTACPITTFVKLHQLLTEFKLLKNITTIQALEKAKIGDIIQISCRIHKSSQLKKLQNLINTLEIESILNPQENLLGGKVDKSALLNFLKDTYSSLEDNHCVEYISEPLFNSYKAIIHLESKYLNAYSQCLENKYVTIVGKVNSIDKEVKEHSKDLYEDLGLKLMENKLLALTEYDNEKDIVESDKIYNYMEIIPIMVYV</sequence>
<dbReference type="Proteomes" id="UP000031366">
    <property type="component" value="Unassembled WGS sequence"/>
</dbReference>